<organism evidence="2 3">
    <name type="scientific">Saccharobesus litoralis</name>
    <dbReference type="NCBI Taxonomy" id="2172099"/>
    <lineage>
        <taxon>Bacteria</taxon>
        <taxon>Pseudomonadati</taxon>
        <taxon>Pseudomonadota</taxon>
        <taxon>Gammaproteobacteria</taxon>
        <taxon>Alteromonadales</taxon>
        <taxon>Alteromonadaceae</taxon>
        <taxon>Saccharobesus</taxon>
    </lineage>
</organism>
<name>A0A2S0VS28_9ALTE</name>
<protein>
    <submittedName>
        <fullName evidence="2">MOSC domain-containing protein</fullName>
    </submittedName>
</protein>
<feature type="domain" description="MOSC" evidence="1">
    <location>
        <begin position="144"/>
        <end position="293"/>
    </location>
</feature>
<dbReference type="RefSeq" id="WP_108603067.1">
    <property type="nucleotide sequence ID" value="NZ_CP026604.1"/>
</dbReference>
<dbReference type="PANTHER" id="PTHR14237:SF19">
    <property type="entry name" value="MITOCHONDRIAL AMIDOXIME REDUCING COMPONENT 1"/>
    <property type="match status" value="1"/>
</dbReference>
<dbReference type="SUPFAM" id="SSF141673">
    <property type="entry name" value="MOSC N-terminal domain-like"/>
    <property type="match status" value="1"/>
</dbReference>
<dbReference type="PANTHER" id="PTHR14237">
    <property type="entry name" value="MOLYBDOPTERIN COFACTOR SULFURASE MOSC"/>
    <property type="match status" value="1"/>
</dbReference>
<proteinExistence type="predicted"/>
<dbReference type="InterPro" id="IPR005302">
    <property type="entry name" value="MoCF_Sase_C"/>
</dbReference>
<dbReference type="GO" id="GO:0030151">
    <property type="term" value="F:molybdenum ion binding"/>
    <property type="evidence" value="ECO:0007669"/>
    <property type="project" value="InterPro"/>
</dbReference>
<accession>A0A2S0VS28</accession>
<dbReference type="InterPro" id="IPR011037">
    <property type="entry name" value="Pyrv_Knase-like_insert_dom_sf"/>
</dbReference>
<dbReference type="GO" id="GO:0030170">
    <property type="term" value="F:pyridoxal phosphate binding"/>
    <property type="evidence" value="ECO:0007669"/>
    <property type="project" value="InterPro"/>
</dbReference>
<dbReference type="InterPro" id="IPR005303">
    <property type="entry name" value="MOCOS_middle"/>
</dbReference>
<dbReference type="PROSITE" id="PS51340">
    <property type="entry name" value="MOSC"/>
    <property type="match status" value="1"/>
</dbReference>
<evidence type="ECO:0000313" key="3">
    <source>
        <dbReference type="Proteomes" id="UP000244441"/>
    </source>
</evidence>
<reference evidence="2 3" key="1">
    <citation type="submission" date="2018-01" db="EMBL/GenBank/DDBJ databases">
        <title>Genome sequence of a Cantenovulum-like bacteria.</title>
        <authorList>
            <person name="Tan W.R."/>
            <person name="Lau N.-S."/>
            <person name="Go F."/>
            <person name="Amirul A.-A.A."/>
        </authorList>
    </citation>
    <scope>NUCLEOTIDE SEQUENCE [LARGE SCALE GENOMIC DNA]</scope>
    <source>
        <strain evidence="2 3">CCB-QB4</strain>
    </source>
</reference>
<dbReference type="GO" id="GO:0003824">
    <property type="term" value="F:catalytic activity"/>
    <property type="evidence" value="ECO:0007669"/>
    <property type="project" value="InterPro"/>
</dbReference>
<dbReference type="OrthoDB" id="581532at2"/>
<gene>
    <name evidence="2" type="ORF">C2869_11465</name>
</gene>
<dbReference type="Proteomes" id="UP000244441">
    <property type="component" value="Chromosome"/>
</dbReference>
<dbReference type="Pfam" id="PF03476">
    <property type="entry name" value="MOSC_N"/>
    <property type="match status" value="1"/>
</dbReference>
<dbReference type="KEGG" id="cate:C2869_11465"/>
<dbReference type="AlphaFoldDB" id="A0A2S0VS28"/>
<keyword evidence="3" id="KW-1185">Reference proteome</keyword>
<dbReference type="EMBL" id="CP026604">
    <property type="protein sequence ID" value="AWB67018.1"/>
    <property type="molecule type" value="Genomic_DNA"/>
</dbReference>
<dbReference type="SUPFAM" id="SSF50800">
    <property type="entry name" value="PK beta-barrel domain-like"/>
    <property type="match status" value="1"/>
</dbReference>
<evidence type="ECO:0000259" key="1">
    <source>
        <dbReference type="PROSITE" id="PS51340"/>
    </source>
</evidence>
<sequence>MPEISAIYIYPVKSLGGIKLKSAKLGVRGLAYDRHWMITDENYEFVTQRSLAEMALIEVWLNDSHLTLSKVGLEDLIIPLDKTFSSSDKVLTKVWRDKVQGLNEGLEASEWLTRALGLYRGQPLQLVRMPDGEHRQVDSNYLPKQSDYNASLDTESTQTAYSDGFPFLIASEDSLLDLNTQLLKNGSQGVAITRFRANIVVKGLTAWQENHIDTIAVKGKQAIRFALCKPCERCPITKIDPLTAQVPDKQEPLQTLSTMDTQVNFKGAYFGQNAILLDGDKLEIDVGSAFEFTNKSTTS</sequence>
<evidence type="ECO:0000313" key="2">
    <source>
        <dbReference type="EMBL" id="AWB67018.1"/>
    </source>
</evidence>
<dbReference type="Pfam" id="PF03473">
    <property type="entry name" value="MOSC"/>
    <property type="match status" value="1"/>
</dbReference>